<reference evidence="1" key="2">
    <citation type="journal article" date="2015" name="Fish Shellfish Immunol.">
        <title>Early steps in the European eel (Anguilla anguilla)-Vibrio vulnificus interaction in the gills: Role of the RtxA13 toxin.</title>
        <authorList>
            <person name="Callol A."/>
            <person name="Pajuelo D."/>
            <person name="Ebbesson L."/>
            <person name="Teles M."/>
            <person name="MacKenzie S."/>
            <person name="Amaro C."/>
        </authorList>
    </citation>
    <scope>NUCLEOTIDE SEQUENCE</scope>
</reference>
<reference evidence="1" key="1">
    <citation type="submission" date="2014-11" db="EMBL/GenBank/DDBJ databases">
        <authorList>
            <person name="Amaro Gonzalez C."/>
        </authorList>
    </citation>
    <scope>NUCLEOTIDE SEQUENCE</scope>
</reference>
<name>A0A0E9S4N3_ANGAN</name>
<dbReference type="AlphaFoldDB" id="A0A0E9S4N3"/>
<protein>
    <submittedName>
        <fullName evidence="1">Uncharacterized protein</fullName>
    </submittedName>
</protein>
<dbReference type="EMBL" id="GBXM01068595">
    <property type="protein sequence ID" value="JAH39982.1"/>
    <property type="molecule type" value="Transcribed_RNA"/>
</dbReference>
<dbReference type="EMBL" id="GBXM01073094">
    <property type="protein sequence ID" value="JAH35483.1"/>
    <property type="molecule type" value="Transcribed_RNA"/>
</dbReference>
<dbReference type="EMBL" id="GBXM01064093">
    <property type="protein sequence ID" value="JAH44484.1"/>
    <property type="molecule type" value="Transcribed_RNA"/>
</dbReference>
<sequence>MHINCYRPLFTEVHSGEYAQFAIEKVRMNEFL</sequence>
<proteinExistence type="predicted"/>
<evidence type="ECO:0000313" key="1">
    <source>
        <dbReference type="EMBL" id="JAH35483.1"/>
    </source>
</evidence>
<accession>A0A0E9S4N3</accession>
<organism evidence="1">
    <name type="scientific">Anguilla anguilla</name>
    <name type="common">European freshwater eel</name>
    <name type="synonym">Muraena anguilla</name>
    <dbReference type="NCBI Taxonomy" id="7936"/>
    <lineage>
        <taxon>Eukaryota</taxon>
        <taxon>Metazoa</taxon>
        <taxon>Chordata</taxon>
        <taxon>Craniata</taxon>
        <taxon>Vertebrata</taxon>
        <taxon>Euteleostomi</taxon>
        <taxon>Actinopterygii</taxon>
        <taxon>Neopterygii</taxon>
        <taxon>Teleostei</taxon>
        <taxon>Anguilliformes</taxon>
        <taxon>Anguillidae</taxon>
        <taxon>Anguilla</taxon>
    </lineage>
</organism>